<proteinExistence type="predicted"/>
<evidence type="ECO:0000313" key="3">
    <source>
        <dbReference type="Proteomes" id="UP001152646"/>
    </source>
</evidence>
<keyword evidence="1" id="KW-0812">Transmembrane</keyword>
<sequence>MSPFYVDVDPDFNFASTYPLSYDSTFENCYYSGTGNLHNTLNLYQSVTFFVFADLFIRFAGMYCLKF</sequence>
<evidence type="ECO:0000256" key="1">
    <source>
        <dbReference type="SAM" id="Phobius"/>
    </source>
</evidence>
<evidence type="ECO:0000313" key="2">
    <source>
        <dbReference type="EMBL" id="CAG8393789.1"/>
    </source>
</evidence>
<dbReference type="OrthoDB" id="3056235at2759"/>
<dbReference type="EMBL" id="CAJVPA010000196">
    <property type="protein sequence ID" value="CAG8393789.1"/>
    <property type="molecule type" value="Genomic_DNA"/>
</dbReference>
<comment type="caution">
    <text evidence="2">The sequence shown here is derived from an EMBL/GenBank/DDBJ whole genome shotgun (WGS) entry which is preliminary data.</text>
</comment>
<organism evidence="2 3">
    <name type="scientific">Penicillium salamii</name>
    <dbReference type="NCBI Taxonomy" id="1612424"/>
    <lineage>
        <taxon>Eukaryota</taxon>
        <taxon>Fungi</taxon>
        <taxon>Dikarya</taxon>
        <taxon>Ascomycota</taxon>
        <taxon>Pezizomycotina</taxon>
        <taxon>Eurotiomycetes</taxon>
        <taxon>Eurotiomycetidae</taxon>
        <taxon>Eurotiales</taxon>
        <taxon>Aspergillaceae</taxon>
        <taxon>Penicillium</taxon>
    </lineage>
</organism>
<feature type="transmembrane region" description="Helical" evidence="1">
    <location>
        <begin position="43"/>
        <end position="65"/>
    </location>
</feature>
<accession>A0A9W4NPQ3</accession>
<name>A0A9W4NPQ3_9EURO</name>
<keyword evidence="1" id="KW-1133">Transmembrane helix</keyword>
<dbReference type="AlphaFoldDB" id="A0A9W4NPQ3"/>
<dbReference type="Proteomes" id="UP001152646">
    <property type="component" value="Unassembled WGS sequence"/>
</dbReference>
<gene>
    <name evidence="2" type="ORF">PSALAMII_LOCUS7361</name>
</gene>
<reference evidence="2" key="1">
    <citation type="submission" date="2021-07" db="EMBL/GenBank/DDBJ databases">
        <authorList>
            <person name="Branca A.L. A."/>
        </authorList>
    </citation>
    <scope>NUCLEOTIDE SEQUENCE</scope>
</reference>
<keyword evidence="1" id="KW-0472">Membrane</keyword>
<protein>
    <submittedName>
        <fullName evidence="2">Uncharacterized protein</fullName>
    </submittedName>
</protein>